<dbReference type="Proteomes" id="UP000277633">
    <property type="component" value="Unassembled WGS sequence"/>
</dbReference>
<keyword evidence="1" id="KW-1133">Transmembrane helix</keyword>
<name>A0A497JH95_9ARCH</name>
<accession>A0A497JH95</accession>
<evidence type="ECO:0000313" key="2">
    <source>
        <dbReference type="EMBL" id="RLG69715.1"/>
    </source>
</evidence>
<protein>
    <submittedName>
        <fullName evidence="2">Uncharacterized protein</fullName>
    </submittedName>
</protein>
<evidence type="ECO:0000256" key="1">
    <source>
        <dbReference type="SAM" id="Phobius"/>
    </source>
</evidence>
<organism evidence="2 3">
    <name type="scientific">Candidatus Iainarchaeum sp</name>
    <dbReference type="NCBI Taxonomy" id="3101447"/>
    <lineage>
        <taxon>Archaea</taxon>
        <taxon>Candidatus Iainarchaeota</taxon>
        <taxon>Candidatus Iainarchaeia</taxon>
        <taxon>Candidatus Iainarchaeales</taxon>
        <taxon>Candidatus Iainarchaeaceae</taxon>
        <taxon>Candidatus Iainarchaeum</taxon>
    </lineage>
</organism>
<gene>
    <name evidence="2" type="ORF">DRO07_01765</name>
</gene>
<feature type="transmembrane region" description="Helical" evidence="1">
    <location>
        <begin position="281"/>
        <end position="305"/>
    </location>
</feature>
<evidence type="ECO:0000313" key="3">
    <source>
        <dbReference type="Proteomes" id="UP000277633"/>
    </source>
</evidence>
<feature type="transmembrane region" description="Helical" evidence="1">
    <location>
        <begin position="354"/>
        <end position="373"/>
    </location>
</feature>
<comment type="caution">
    <text evidence="2">The sequence shown here is derived from an EMBL/GenBank/DDBJ whole genome shotgun (WGS) entry which is preliminary data.</text>
</comment>
<keyword evidence="1" id="KW-0812">Transmembrane</keyword>
<reference evidence="2 3" key="1">
    <citation type="submission" date="2018-06" db="EMBL/GenBank/DDBJ databases">
        <title>Extensive metabolic versatility and redundancy in microbially diverse, dynamic hydrothermal sediments.</title>
        <authorList>
            <person name="Dombrowski N."/>
            <person name="Teske A."/>
            <person name="Baker B.J."/>
        </authorList>
    </citation>
    <scope>NUCLEOTIDE SEQUENCE [LARGE SCALE GENOMIC DNA]</scope>
    <source>
        <strain evidence="2">B9_G13</strain>
    </source>
</reference>
<proteinExistence type="predicted"/>
<feature type="transmembrane region" description="Helical" evidence="1">
    <location>
        <begin position="317"/>
        <end position="342"/>
    </location>
</feature>
<dbReference type="EMBL" id="QMWO01000053">
    <property type="protein sequence ID" value="RLG69715.1"/>
    <property type="molecule type" value="Genomic_DNA"/>
</dbReference>
<keyword evidence="1" id="KW-0472">Membrane</keyword>
<dbReference type="AlphaFoldDB" id="A0A497JH95"/>
<feature type="transmembrane region" description="Helical" evidence="1">
    <location>
        <begin position="240"/>
        <end position="260"/>
    </location>
</feature>
<sequence>MKKGLKASGFCFTLVFVLFLVSSFGNALAFPPSEGYMHSADYYAVSFDGEGDAIARAKLIIENTSERPINEIVLQMPENSLIYYIVQETPDFNKLKFSTERSADYLDVKIRLANEIKEGGQASIVIIYKVPHLAKKDLLGNFNFEFKTLIDKRAILTERVRVAVNVQPGFYLKGAKSEVNYKPDFFSEMQAAKIASESLPHYYKKYYNIEYARGLVKQAYSLDQFESFTVRGTYSENLVALYWLEILSGTTVAGAMIIAITLAAKKGSLRKKIAGFMQNGFLAVIAVSILDALALLLLSFLLTAVGEGVFRYVNNPFLALLFIFIVMVSLAITMLFPAYWVYKKHSVMHAIATVLLTLAFLFAIIYAYSVLFYKPRILYGLTTKIE</sequence>